<dbReference type="InterPro" id="IPR000318">
    <property type="entry name" value="Nase_comp1_CS"/>
</dbReference>
<keyword evidence="1" id="KW-0535">Nitrogen fixation</keyword>
<dbReference type="EMBL" id="UOEP01000169">
    <property type="protein sequence ID" value="VAW22261.1"/>
    <property type="molecule type" value="Genomic_DNA"/>
</dbReference>
<sequence>MDDRFTLDPPPLEREGEAFKATRNACKLCAPLGASIAFKGISGCVPIIHGSQGCATYIRRYLISHYKEPIDIASSNFSEAATIFGGSDNCLLAIENVISQYKPEVVALASTCLSETIGDDMGLFISNFKKTTERKKLPHFVMASTPSYQGSHIDGFHEAVSAVVRAYAEEGMATNKINLFPGFVSTGDLRQLKEIFFHFEAEYILLPDYSETLDNPVWDTYMRIPEGGTTIEEIKSAGRAKASIELGTILNKGSLSGRVENNGLSLSGAGYLEKRFNIKKYSTPLPIGVNLTDKYFSCISEITGKGMPEKYSKERGRLIDAYADGHKYIFGKKAVVYGEEDFVVALSAFLDEIGVAVVLAATGGESNLFEEEVKKYCPENRGAMEVRNVFDFEQIREWCKKNETDILIGNSKGYYISRELDIPMVRVGFPVHDRLGGQRIKHLAYTGTQELFDKIVNTLIEYKQAHSPVGYSYM</sequence>
<dbReference type="PANTHER" id="PTHR33712:SF7">
    <property type="entry name" value="LIGHT-INDEPENDENT PROTOCHLOROPHYLLIDE REDUCTASE SUBUNIT B"/>
    <property type="match status" value="1"/>
</dbReference>
<dbReference type="PANTHER" id="PTHR33712">
    <property type="entry name" value="LIGHT-INDEPENDENT PROTOCHLOROPHYLLIDE REDUCTASE SUBUNIT B"/>
    <property type="match status" value="1"/>
</dbReference>
<protein>
    <submittedName>
        <fullName evidence="3">Nitrogenase FeMo-cofactor scaffold and assembly protein NifN</fullName>
    </submittedName>
</protein>
<dbReference type="PROSITE" id="PS00699">
    <property type="entry name" value="NITROGENASE_1_1"/>
    <property type="match status" value="1"/>
</dbReference>
<organism evidence="3">
    <name type="scientific">hydrothermal vent metagenome</name>
    <dbReference type="NCBI Taxonomy" id="652676"/>
    <lineage>
        <taxon>unclassified sequences</taxon>
        <taxon>metagenomes</taxon>
        <taxon>ecological metagenomes</taxon>
    </lineage>
</organism>
<evidence type="ECO:0000313" key="3">
    <source>
        <dbReference type="EMBL" id="VAW22261.1"/>
    </source>
</evidence>
<proteinExistence type="predicted"/>
<feature type="domain" description="Nitrogenase/oxidoreductase component 1" evidence="2">
    <location>
        <begin position="29"/>
        <end position="459"/>
    </location>
</feature>
<dbReference type="AlphaFoldDB" id="A0A3B0TUC1"/>
<dbReference type="Gene3D" id="1.20.89.10">
    <property type="entry name" value="Nitrogenase Molybdenum-iron Protein, subunit B, domain 4"/>
    <property type="match status" value="1"/>
</dbReference>
<dbReference type="InterPro" id="IPR050152">
    <property type="entry name" value="ChlB/BchB/BchZ"/>
</dbReference>
<evidence type="ECO:0000256" key="1">
    <source>
        <dbReference type="ARBA" id="ARBA00023231"/>
    </source>
</evidence>
<gene>
    <name evidence="3" type="ORF">MNBD_BACTEROID01-1429</name>
</gene>
<name>A0A3B0TUC1_9ZZZZ</name>
<reference evidence="3" key="1">
    <citation type="submission" date="2018-06" db="EMBL/GenBank/DDBJ databases">
        <authorList>
            <person name="Zhirakovskaya E."/>
        </authorList>
    </citation>
    <scope>NUCLEOTIDE SEQUENCE</scope>
</reference>
<dbReference type="Gene3D" id="3.40.50.1980">
    <property type="entry name" value="Nitrogenase molybdenum iron protein domain"/>
    <property type="match status" value="3"/>
</dbReference>
<dbReference type="InterPro" id="IPR000510">
    <property type="entry name" value="Nase/OxRdtase_comp1"/>
</dbReference>
<dbReference type="GO" id="GO:0016163">
    <property type="term" value="F:nitrogenase activity"/>
    <property type="evidence" value="ECO:0007669"/>
    <property type="project" value="InterPro"/>
</dbReference>
<evidence type="ECO:0000259" key="2">
    <source>
        <dbReference type="Pfam" id="PF00148"/>
    </source>
</evidence>
<accession>A0A3B0TUC1</accession>
<dbReference type="Pfam" id="PF00148">
    <property type="entry name" value="Oxidored_nitro"/>
    <property type="match status" value="1"/>
</dbReference>
<dbReference type="SUPFAM" id="SSF53807">
    <property type="entry name" value="Helical backbone' metal receptor"/>
    <property type="match status" value="1"/>
</dbReference>